<feature type="active site" evidence="9">
    <location>
        <position position="177"/>
    </location>
</feature>
<dbReference type="GO" id="GO:0007059">
    <property type="term" value="P:chromosome segregation"/>
    <property type="evidence" value="ECO:0007669"/>
    <property type="project" value="UniProtKB-UniRule"/>
</dbReference>
<organism evidence="12 13">
    <name type="scientific">Alloscardovia theropitheci</name>
    <dbReference type="NCBI Taxonomy" id="2496842"/>
    <lineage>
        <taxon>Bacteria</taxon>
        <taxon>Bacillati</taxon>
        <taxon>Actinomycetota</taxon>
        <taxon>Actinomycetes</taxon>
        <taxon>Bifidobacteriales</taxon>
        <taxon>Bifidobacteriaceae</taxon>
        <taxon>Alloscardovia</taxon>
    </lineage>
</organism>
<comment type="subunit">
    <text evidence="9">Forms a cyclic heterotetrameric complex composed of two molecules of XerC and two molecules of XerD.</text>
</comment>
<evidence type="ECO:0000256" key="2">
    <source>
        <dbReference type="ARBA" id="ARBA00022490"/>
    </source>
</evidence>
<protein>
    <recommendedName>
        <fullName evidence="9">Tyrosine recombinase XerC</fullName>
    </recommendedName>
</protein>
<dbReference type="AlphaFoldDB" id="A0A4R0QQR0"/>
<dbReference type="SUPFAM" id="SSF56349">
    <property type="entry name" value="DNA breaking-rejoining enzymes"/>
    <property type="match status" value="1"/>
</dbReference>
<keyword evidence="2 9" id="KW-0963">Cytoplasm</keyword>
<evidence type="ECO:0000259" key="10">
    <source>
        <dbReference type="PROSITE" id="PS51898"/>
    </source>
</evidence>
<feature type="active site" evidence="9">
    <location>
        <position position="272"/>
    </location>
</feature>
<dbReference type="GO" id="GO:0006313">
    <property type="term" value="P:DNA transposition"/>
    <property type="evidence" value="ECO:0007669"/>
    <property type="project" value="UniProtKB-UniRule"/>
</dbReference>
<comment type="similarity">
    <text evidence="9">Belongs to the 'phage' integrase family. XerC subfamily.</text>
</comment>
<dbReference type="InterPro" id="IPR044068">
    <property type="entry name" value="CB"/>
</dbReference>
<evidence type="ECO:0000256" key="9">
    <source>
        <dbReference type="HAMAP-Rule" id="MF_01808"/>
    </source>
</evidence>
<evidence type="ECO:0000256" key="4">
    <source>
        <dbReference type="ARBA" id="ARBA00022829"/>
    </source>
</evidence>
<evidence type="ECO:0000313" key="12">
    <source>
        <dbReference type="EMBL" id="TCD54644.1"/>
    </source>
</evidence>
<dbReference type="InterPro" id="IPR023009">
    <property type="entry name" value="Tyrosine_recombinase_XerC/XerD"/>
</dbReference>
<dbReference type="Pfam" id="PF02899">
    <property type="entry name" value="Phage_int_SAM_1"/>
    <property type="match status" value="1"/>
</dbReference>
<reference evidence="12 13" key="1">
    <citation type="submission" date="2018-12" db="EMBL/GenBank/DDBJ databases">
        <title>Alloscrdovia theropitheci sp. nov: a novel taxon from the feces of the bleeding-herat monkey (Theropithecus geleda).</title>
        <authorList>
            <person name="Modesto M."/>
        </authorList>
    </citation>
    <scope>NUCLEOTIDE SEQUENCE [LARGE SCALE GENOMIC DNA]</scope>
    <source>
        <strain evidence="12 13">GLDI4/2</strain>
    </source>
</reference>
<feature type="active site" evidence="9">
    <location>
        <position position="298"/>
    </location>
</feature>
<keyword evidence="6 9" id="KW-0238">DNA-binding</keyword>
<feature type="domain" description="Tyr recombinase" evidence="10">
    <location>
        <begin position="131"/>
        <end position="320"/>
    </location>
</feature>
<dbReference type="InterPro" id="IPR050090">
    <property type="entry name" value="Tyrosine_recombinase_XerCD"/>
</dbReference>
<comment type="function">
    <text evidence="9">Site-specific tyrosine recombinase, which acts by catalyzing the cutting and rejoining of the recombining DNA molecules. The XerC-XerD complex is essential to convert dimers of the bacterial chromosome into monomers to permit their segregation at cell division. It also contributes to the segregational stability of plasmids.</text>
</comment>
<dbReference type="InterPro" id="IPR004107">
    <property type="entry name" value="Integrase_SAM-like_N"/>
</dbReference>
<evidence type="ECO:0000259" key="11">
    <source>
        <dbReference type="PROSITE" id="PS51900"/>
    </source>
</evidence>
<feature type="active site" evidence="9">
    <location>
        <position position="201"/>
    </location>
</feature>
<dbReference type="InterPro" id="IPR011010">
    <property type="entry name" value="DNA_brk_join_enz"/>
</dbReference>
<dbReference type="CDD" id="cd00798">
    <property type="entry name" value="INT_XerDC_C"/>
    <property type="match status" value="1"/>
</dbReference>
<comment type="subcellular location">
    <subcellularLocation>
        <location evidence="1 9">Cytoplasm</location>
    </subcellularLocation>
</comment>
<evidence type="ECO:0000256" key="1">
    <source>
        <dbReference type="ARBA" id="ARBA00004496"/>
    </source>
</evidence>
<feature type="active site" description="O-(3'-phospho-DNA)-tyrosine intermediate" evidence="9">
    <location>
        <position position="307"/>
    </location>
</feature>
<keyword evidence="13" id="KW-1185">Reference proteome</keyword>
<dbReference type="PANTHER" id="PTHR30349">
    <property type="entry name" value="PHAGE INTEGRASE-RELATED"/>
    <property type="match status" value="1"/>
</dbReference>
<dbReference type="PROSITE" id="PS51898">
    <property type="entry name" value="TYR_RECOMBINASE"/>
    <property type="match status" value="1"/>
</dbReference>
<dbReference type="EMBL" id="RXLP01000008">
    <property type="protein sequence ID" value="TCD54644.1"/>
    <property type="molecule type" value="Genomic_DNA"/>
</dbReference>
<keyword evidence="8 9" id="KW-0131">Cell cycle</keyword>
<dbReference type="InterPro" id="IPR013762">
    <property type="entry name" value="Integrase-like_cat_sf"/>
</dbReference>
<comment type="caution">
    <text evidence="12">The sequence shown here is derived from an EMBL/GenBank/DDBJ whole genome shotgun (WGS) entry which is preliminary data.</text>
</comment>
<dbReference type="Pfam" id="PF00589">
    <property type="entry name" value="Phage_integrase"/>
    <property type="match status" value="1"/>
</dbReference>
<dbReference type="Proteomes" id="UP000291289">
    <property type="component" value="Unassembled WGS sequence"/>
</dbReference>
<dbReference type="OrthoDB" id="9801717at2"/>
<dbReference type="InterPro" id="IPR010998">
    <property type="entry name" value="Integrase_recombinase_N"/>
</dbReference>
<proteinExistence type="inferred from homology"/>
<evidence type="ECO:0000256" key="3">
    <source>
        <dbReference type="ARBA" id="ARBA00022618"/>
    </source>
</evidence>
<dbReference type="NCBIfam" id="NF001399">
    <property type="entry name" value="PRK00283.1"/>
    <property type="match status" value="1"/>
</dbReference>
<dbReference type="Gene3D" id="1.10.443.10">
    <property type="entry name" value="Intergrase catalytic core"/>
    <property type="match status" value="1"/>
</dbReference>
<dbReference type="GO" id="GO:0003677">
    <property type="term" value="F:DNA binding"/>
    <property type="evidence" value="ECO:0007669"/>
    <property type="project" value="UniProtKB-UniRule"/>
</dbReference>
<dbReference type="PANTHER" id="PTHR30349:SF77">
    <property type="entry name" value="TYROSINE RECOMBINASE XERC"/>
    <property type="match status" value="1"/>
</dbReference>
<evidence type="ECO:0000313" key="13">
    <source>
        <dbReference type="Proteomes" id="UP000291289"/>
    </source>
</evidence>
<feature type="active site" evidence="9">
    <location>
        <position position="275"/>
    </location>
</feature>
<dbReference type="GO" id="GO:0051301">
    <property type="term" value="P:cell division"/>
    <property type="evidence" value="ECO:0007669"/>
    <property type="project" value="UniProtKB-KW"/>
</dbReference>
<dbReference type="GO" id="GO:0005737">
    <property type="term" value="C:cytoplasm"/>
    <property type="evidence" value="ECO:0007669"/>
    <property type="project" value="UniProtKB-SubCell"/>
</dbReference>
<name>A0A4R0QQR0_9BIFI</name>
<evidence type="ECO:0000256" key="6">
    <source>
        <dbReference type="ARBA" id="ARBA00023125"/>
    </source>
</evidence>
<keyword evidence="4 9" id="KW-0159">Chromosome partition</keyword>
<dbReference type="Gene3D" id="1.10.150.130">
    <property type="match status" value="1"/>
</dbReference>
<gene>
    <name evidence="9" type="primary">xerC</name>
    <name evidence="12" type="ORF">EJ419_02075</name>
</gene>
<feature type="domain" description="Core-binding (CB)" evidence="11">
    <location>
        <begin position="24"/>
        <end position="110"/>
    </location>
</feature>
<evidence type="ECO:0000256" key="5">
    <source>
        <dbReference type="ARBA" id="ARBA00022908"/>
    </source>
</evidence>
<dbReference type="NCBIfam" id="NF040815">
    <property type="entry name" value="recomb_XerA_Arch"/>
    <property type="match status" value="1"/>
</dbReference>
<evidence type="ECO:0000256" key="7">
    <source>
        <dbReference type="ARBA" id="ARBA00023172"/>
    </source>
</evidence>
<dbReference type="InterPro" id="IPR002104">
    <property type="entry name" value="Integrase_catalytic"/>
</dbReference>
<dbReference type="HAMAP" id="MF_01808">
    <property type="entry name" value="Recomb_XerC_XerD"/>
    <property type="match status" value="1"/>
</dbReference>
<keyword evidence="3 9" id="KW-0132">Cell division</keyword>
<keyword evidence="7 9" id="KW-0233">DNA recombination</keyword>
<accession>A0A4R0QQR0</accession>
<sequence length="326" mass="36144">MNFDMRSTVGVSYVTDKELYTLSPAVQECVDAYSEYLTINKGLSANTVKAYISDIEQAMHILHLRGIDKLDDVTRDQLRSWMAHALHAGMSKTSLARKVVALRGFFEYAHGHDMVQSNPAANLATPKQASRLPEVLNKSQAQAIVETQTVREQEEDHSAIALRDNAMMELMYATGVRVAELVSLDLGDIDLDQRIVRVTGKGNKQRVVPFGLPAMHALDSWINSARVQLVTEETPSAALFLGSRGGRINQRQVRSIVHERARAAGVPDIAPHALRHTAATHLLDGGADLREVQEMLGHSSLSTTQRYTHVSLEQLKKKYEQAFPRA</sequence>
<dbReference type="PROSITE" id="PS51900">
    <property type="entry name" value="CB"/>
    <property type="match status" value="1"/>
</dbReference>
<evidence type="ECO:0000256" key="8">
    <source>
        <dbReference type="ARBA" id="ARBA00023306"/>
    </source>
</evidence>
<keyword evidence="5 9" id="KW-0229">DNA integration</keyword>
<dbReference type="GO" id="GO:0009037">
    <property type="term" value="F:tyrosine-based site-specific recombinase activity"/>
    <property type="evidence" value="ECO:0007669"/>
    <property type="project" value="UniProtKB-UniRule"/>
</dbReference>